<dbReference type="EMBL" id="FN554968">
    <property type="protein sequence ID" value="CBH10948.1"/>
    <property type="molecule type" value="Genomic_DNA"/>
</dbReference>
<evidence type="ECO:0000313" key="1">
    <source>
        <dbReference type="EMBL" id="CBH10948.1"/>
    </source>
</evidence>
<organism evidence="1 2">
    <name type="scientific">Trypanosoma brucei gambiense (strain MHOM/CI/86/DAL972)</name>
    <dbReference type="NCBI Taxonomy" id="679716"/>
    <lineage>
        <taxon>Eukaryota</taxon>
        <taxon>Discoba</taxon>
        <taxon>Euglenozoa</taxon>
        <taxon>Kinetoplastea</taxon>
        <taxon>Metakinetoplastina</taxon>
        <taxon>Trypanosomatida</taxon>
        <taxon>Trypanosomatidae</taxon>
        <taxon>Trypanosoma</taxon>
    </lineage>
</organism>
<dbReference type="RefSeq" id="XP_011773235.1">
    <property type="nucleotide sequence ID" value="XM_011774933.1"/>
</dbReference>
<dbReference type="GeneID" id="23861712"/>
<dbReference type="AlphaFoldDB" id="C9ZNH0"/>
<accession>C9ZNH0</accession>
<evidence type="ECO:0000313" key="2">
    <source>
        <dbReference type="Proteomes" id="UP000002316"/>
    </source>
</evidence>
<reference evidence="2" key="1">
    <citation type="journal article" date="2010" name="PLoS Negl. Trop. Dis.">
        <title>The genome sequence of Trypanosoma brucei gambiense, causative agent of chronic human african trypanosomiasis.</title>
        <authorList>
            <person name="Jackson A.P."/>
            <person name="Sanders M."/>
            <person name="Berry A."/>
            <person name="McQuillan J."/>
            <person name="Aslett M.A."/>
            <person name="Quail M.A."/>
            <person name="Chukualim B."/>
            <person name="Capewell P."/>
            <person name="MacLeod A."/>
            <person name="Melville S.E."/>
            <person name="Gibson W."/>
            <person name="Barry J.D."/>
            <person name="Berriman M."/>
            <person name="Hertz-Fowler C."/>
        </authorList>
    </citation>
    <scope>NUCLEOTIDE SEQUENCE [LARGE SCALE GENOMIC DNA]</scope>
    <source>
        <strain evidence="2">MHOM/CI/86/DAL972</strain>
    </source>
</reference>
<protein>
    <submittedName>
        <fullName evidence="1">Uncharacterized protein</fullName>
    </submittedName>
</protein>
<name>C9ZNH0_TRYB9</name>
<dbReference type="Proteomes" id="UP000002316">
    <property type="component" value="Chromosome 5"/>
</dbReference>
<sequence>MLVSKQISPFLHAACNESAALPLIPALFFFVSALPVKPTRKYMLKCALAVIWTMGMRLGEKVWKHGSHCDQVAVMINVIHLVAGRWVRVFVGWPRSMQVRLCGSAGASVGVSAAVPCGAKSTVFFVLVVRATRRIGQLCRTFS</sequence>
<proteinExistence type="predicted"/>
<dbReference type="KEGG" id="tbg:TbgDal_V860"/>
<gene>
    <name evidence="1" type="ORF">TbgDal_V860</name>
</gene>